<evidence type="ECO:0000256" key="3">
    <source>
        <dbReference type="ARBA" id="ARBA00022737"/>
    </source>
</evidence>
<dbReference type="CDD" id="cd04647">
    <property type="entry name" value="LbH_MAT_like"/>
    <property type="match status" value="1"/>
</dbReference>
<dbReference type="PANTHER" id="PTHR23416:SF23">
    <property type="entry name" value="ACETYLTRANSFERASE C18B11.09C-RELATED"/>
    <property type="match status" value="1"/>
</dbReference>
<dbReference type="AlphaFoldDB" id="A0A6N9YRH2"/>
<sequence>MRVHDPRTMAGHLLDYNAWAFWAEADDEQRRQQLEYQASFVARGVARFSDRGFVSPLAACYPDDLVVGENSYIAAYAYVTGTVHLGSDTTVNAYAVVRGDVRLGSGVRIGAHSSLLGFNHSMEPDRPVFKQATTTVGITVGDDVWIGSNVVVVDGVTIGEHSVIGAGAVVTKDVPPWSVMAGNPARQLRDRRDTRVRRGSDTVLRDRLKALADRARAEIGNVLARCWDDGVGWFVDRPGERATVRAMCDAVEIADLLAGGSLPQLSSDEIVRRLRSMQDPQTGLVPQIGDEAAVLGAGPDLGDGLRYHILSAGYALRLLGSSFEHPISVVDDLRPDELICALEALPWAQNAWHAGDWVDGYGTGLYWNEQNFGRRGALETLIGWLHTHVHPDTGMWGRYTAEDGRRQMVNGYYRLTRGTFAQFHLPVPHPEAVIDTVLAHSRDGRWFGDDKGTACDVLDVIHPLWLAGAQTQYRRAEAQTWARAQLDRVLGAWRPDAGFSFTLRDGAGFDGEPGLQGTEMWLAIAWYLADLLGCADALGYTPRGVHRPDSASR</sequence>
<keyword evidence="2 4" id="KW-0808">Transferase</keyword>
<dbReference type="RefSeq" id="WP_163820208.1">
    <property type="nucleotide sequence ID" value="NZ_JAAGOB010000011.1"/>
</dbReference>
<dbReference type="PROSITE" id="PS00101">
    <property type="entry name" value="HEXAPEP_TRANSFERASES"/>
    <property type="match status" value="1"/>
</dbReference>
<evidence type="ECO:0000256" key="2">
    <source>
        <dbReference type="ARBA" id="ARBA00022679"/>
    </source>
</evidence>
<gene>
    <name evidence="4" type="ORF">G1H11_19200</name>
</gene>
<dbReference type="Proteomes" id="UP000469185">
    <property type="component" value="Unassembled WGS sequence"/>
</dbReference>
<evidence type="ECO:0000313" key="4">
    <source>
        <dbReference type="EMBL" id="NED97428.1"/>
    </source>
</evidence>
<dbReference type="PANTHER" id="PTHR23416">
    <property type="entry name" value="SIALIC ACID SYNTHASE-RELATED"/>
    <property type="match status" value="1"/>
</dbReference>
<proteinExistence type="inferred from homology"/>
<name>A0A6N9YRH2_9ACTN</name>
<dbReference type="InterPro" id="IPR018357">
    <property type="entry name" value="Hexapep_transf_CS"/>
</dbReference>
<dbReference type="Pfam" id="PF00132">
    <property type="entry name" value="Hexapep"/>
    <property type="match status" value="2"/>
</dbReference>
<dbReference type="GO" id="GO:0008374">
    <property type="term" value="F:O-acyltransferase activity"/>
    <property type="evidence" value="ECO:0007669"/>
    <property type="project" value="TreeGrafter"/>
</dbReference>
<comment type="caution">
    <text evidence="4">The sequence shown here is derived from an EMBL/GenBank/DDBJ whole genome shotgun (WGS) entry which is preliminary data.</text>
</comment>
<accession>A0A6N9YRH2</accession>
<dbReference type="InterPro" id="IPR051159">
    <property type="entry name" value="Hexapeptide_acetyltransf"/>
</dbReference>
<dbReference type="EMBL" id="JAAGOB010000011">
    <property type="protein sequence ID" value="NED97428.1"/>
    <property type="molecule type" value="Genomic_DNA"/>
</dbReference>
<keyword evidence="4" id="KW-0012">Acyltransferase</keyword>
<keyword evidence="3" id="KW-0677">Repeat</keyword>
<evidence type="ECO:0000256" key="1">
    <source>
        <dbReference type="ARBA" id="ARBA00007274"/>
    </source>
</evidence>
<dbReference type="InterPro" id="IPR011004">
    <property type="entry name" value="Trimer_LpxA-like_sf"/>
</dbReference>
<dbReference type="GO" id="GO:0005829">
    <property type="term" value="C:cytosol"/>
    <property type="evidence" value="ECO:0007669"/>
    <property type="project" value="TreeGrafter"/>
</dbReference>
<evidence type="ECO:0000313" key="5">
    <source>
        <dbReference type="Proteomes" id="UP000469185"/>
    </source>
</evidence>
<keyword evidence="5" id="KW-1185">Reference proteome</keyword>
<dbReference type="InterPro" id="IPR001451">
    <property type="entry name" value="Hexapep"/>
</dbReference>
<comment type="similarity">
    <text evidence="1">Belongs to the transferase hexapeptide repeat family.</text>
</comment>
<organism evidence="4 5">
    <name type="scientific">Phytoactinopolyspora alkaliphila</name>
    <dbReference type="NCBI Taxonomy" id="1783498"/>
    <lineage>
        <taxon>Bacteria</taxon>
        <taxon>Bacillati</taxon>
        <taxon>Actinomycetota</taxon>
        <taxon>Actinomycetes</taxon>
        <taxon>Jiangellales</taxon>
        <taxon>Jiangellaceae</taxon>
        <taxon>Phytoactinopolyspora</taxon>
    </lineage>
</organism>
<reference evidence="4 5" key="1">
    <citation type="submission" date="2020-02" db="EMBL/GenBank/DDBJ databases">
        <authorList>
            <person name="Li X.-J."/>
            <person name="Feng X.-M."/>
        </authorList>
    </citation>
    <scope>NUCLEOTIDE SEQUENCE [LARGE SCALE GENOMIC DNA]</scope>
    <source>
        <strain evidence="4 5">CGMCC 4.7225</strain>
    </source>
</reference>
<protein>
    <submittedName>
        <fullName evidence="4">Acyltransferase</fullName>
    </submittedName>
</protein>
<dbReference type="SUPFAM" id="SSF51161">
    <property type="entry name" value="Trimeric LpxA-like enzymes"/>
    <property type="match status" value="1"/>
</dbReference>
<dbReference type="Gene3D" id="2.160.10.10">
    <property type="entry name" value="Hexapeptide repeat proteins"/>
    <property type="match status" value="1"/>
</dbReference>